<protein>
    <submittedName>
        <fullName evidence="1">Uncharacterized protein</fullName>
    </submittedName>
</protein>
<dbReference type="InterPro" id="IPR040512">
    <property type="entry name" value="LPD15"/>
</dbReference>
<name>A0A0D8I9H0_9CLOT</name>
<accession>A0A0D8I9H0</accession>
<dbReference type="KEGG" id="cace:CACET_c28600"/>
<dbReference type="Pfam" id="PF18828">
    <property type="entry name" value="LPD15"/>
    <property type="match status" value="1"/>
</dbReference>
<keyword evidence="2" id="KW-1185">Reference proteome</keyword>
<evidence type="ECO:0000313" key="1">
    <source>
        <dbReference type="EMBL" id="AKL96305.1"/>
    </source>
</evidence>
<reference evidence="1 2" key="1">
    <citation type="submission" date="2014-10" db="EMBL/GenBank/DDBJ databases">
        <title>Genome sequence of Clostridium aceticum DSM 1496.</title>
        <authorList>
            <person name="Poehlein A."/>
            <person name="Schiel-Bengelsdorf B."/>
            <person name="Gottschalk G."/>
            <person name="Duerre P."/>
            <person name="Daniel R."/>
        </authorList>
    </citation>
    <scope>NUCLEOTIDE SEQUENCE [LARGE SCALE GENOMIC DNA]</scope>
    <source>
        <strain evidence="1 2">DSM 1496</strain>
    </source>
</reference>
<dbReference type="EMBL" id="CP009687">
    <property type="protein sequence ID" value="AKL96305.1"/>
    <property type="molecule type" value="Genomic_DNA"/>
</dbReference>
<dbReference type="RefSeq" id="WP_044824854.1">
    <property type="nucleotide sequence ID" value="NZ_CP009687.1"/>
</dbReference>
<organism evidence="1 2">
    <name type="scientific">Clostridium aceticum</name>
    <dbReference type="NCBI Taxonomy" id="84022"/>
    <lineage>
        <taxon>Bacteria</taxon>
        <taxon>Bacillati</taxon>
        <taxon>Bacillota</taxon>
        <taxon>Clostridia</taxon>
        <taxon>Eubacteriales</taxon>
        <taxon>Clostridiaceae</taxon>
        <taxon>Clostridium</taxon>
    </lineage>
</organism>
<sequence length="87" mass="10379">MRLPELAKELQVDLEEGVLNFIIYQVGRQWKYEKYDSCSENVNEEEEKKYLNIRNKVDDQAVIINGKRDFSSYDLKDIQQQIKKLHG</sequence>
<gene>
    <name evidence="1" type="ORF">CACET_c28600</name>
</gene>
<dbReference type="OrthoDB" id="1956113at2"/>
<dbReference type="AlphaFoldDB" id="A0A0D8I9H0"/>
<dbReference type="Proteomes" id="UP000035704">
    <property type="component" value="Chromosome"/>
</dbReference>
<dbReference type="PATRIC" id="fig|84022.5.peg.275"/>
<evidence type="ECO:0000313" key="2">
    <source>
        <dbReference type="Proteomes" id="UP000035704"/>
    </source>
</evidence>
<proteinExistence type="predicted"/>